<feature type="transmembrane region" description="Helical" evidence="8">
    <location>
        <begin position="203"/>
        <end position="221"/>
    </location>
</feature>
<accession>A0A8S1CDV0</accession>
<dbReference type="Proteomes" id="UP000494165">
    <property type="component" value="Unassembled WGS sequence"/>
</dbReference>
<keyword evidence="6" id="KW-0333">Golgi apparatus</keyword>
<comment type="similarity">
    <text evidence="2">Belongs to the PGAP2 family.</text>
</comment>
<comment type="subcellular location">
    <subcellularLocation>
        <location evidence="1">Golgi apparatus membrane</location>
        <topology evidence="1">Multi-pass membrane protein</topology>
    </subcellularLocation>
</comment>
<feature type="transmembrane region" description="Helical" evidence="8">
    <location>
        <begin position="41"/>
        <end position="62"/>
    </location>
</feature>
<reference evidence="10 11" key="1">
    <citation type="submission" date="2020-04" db="EMBL/GenBank/DDBJ databases">
        <authorList>
            <person name="Alioto T."/>
            <person name="Alioto T."/>
            <person name="Gomez Garrido J."/>
        </authorList>
    </citation>
    <scope>NUCLEOTIDE SEQUENCE [LARGE SCALE GENOMIC DNA]</scope>
</reference>
<dbReference type="GO" id="GO:0000139">
    <property type="term" value="C:Golgi membrane"/>
    <property type="evidence" value="ECO:0007669"/>
    <property type="project" value="UniProtKB-SubCell"/>
</dbReference>
<evidence type="ECO:0000256" key="6">
    <source>
        <dbReference type="ARBA" id="ARBA00023034"/>
    </source>
</evidence>
<keyword evidence="7 8" id="KW-0472">Membrane</keyword>
<dbReference type="OrthoDB" id="68581at2759"/>
<evidence type="ECO:0000256" key="4">
    <source>
        <dbReference type="ARBA" id="ARBA00022692"/>
    </source>
</evidence>
<evidence type="ECO:0000256" key="7">
    <source>
        <dbReference type="ARBA" id="ARBA00023136"/>
    </source>
</evidence>
<keyword evidence="11" id="KW-1185">Reference proteome</keyword>
<feature type="domain" description="CWH43-like N-terminal" evidence="9">
    <location>
        <begin position="39"/>
        <end position="256"/>
    </location>
</feature>
<evidence type="ECO:0000259" key="9">
    <source>
        <dbReference type="Pfam" id="PF10277"/>
    </source>
</evidence>
<proteinExistence type="inferred from homology"/>
<dbReference type="EMBL" id="CADEPI010000021">
    <property type="protein sequence ID" value="CAB3365548.1"/>
    <property type="molecule type" value="Genomic_DNA"/>
</dbReference>
<dbReference type="AlphaFoldDB" id="A0A8S1CDV0"/>
<keyword evidence="3" id="KW-0337">GPI-anchor biosynthesis</keyword>
<sequence>MIPNRGSSPFSKIGYLPLNEKDVGREKSPSIIFCTVPFERLAKVTVALPLVAFIFCIVWSILFNFDTTVSTHCKVTNWLPSISAAIGNESPQREVWKLLIALHAPTRFLVVWMYIEYFWKVLRSEILWLAGITCLLNVIENVALLGLTFFTSADHYPIHEKCFITFIATSELYMLLSSFLLSRRRARIANNVESRSLRLKVKLLTVNAVSFIIAGYFFVRHNNYCEPYMYTLFAFFEYIVVITNMGYHMTASYDLFDRVLHVGCPTYVT</sequence>
<evidence type="ECO:0000313" key="10">
    <source>
        <dbReference type="EMBL" id="CAB3365548.1"/>
    </source>
</evidence>
<gene>
    <name evidence="10" type="ORF">CLODIP_2_CD05555</name>
</gene>
<feature type="transmembrane region" description="Helical" evidence="8">
    <location>
        <begin position="95"/>
        <end position="115"/>
    </location>
</feature>
<name>A0A8S1CDV0_9INSE</name>
<dbReference type="PANTHER" id="PTHR12892">
    <property type="entry name" value="FGF RECEPTOR ACTIVATING PROTEIN 1"/>
    <property type="match status" value="1"/>
</dbReference>
<evidence type="ECO:0000256" key="2">
    <source>
        <dbReference type="ARBA" id="ARBA00007414"/>
    </source>
</evidence>
<dbReference type="PANTHER" id="PTHR12892:SF11">
    <property type="entry name" value="POST-GPI ATTACHMENT TO PROTEINS FACTOR 2"/>
    <property type="match status" value="1"/>
</dbReference>
<dbReference type="InterPro" id="IPR039545">
    <property type="entry name" value="PGAP2"/>
</dbReference>
<protein>
    <recommendedName>
        <fullName evidence="9">CWH43-like N-terminal domain-containing protein</fullName>
    </recommendedName>
</protein>
<comment type="caution">
    <text evidence="10">The sequence shown here is derived from an EMBL/GenBank/DDBJ whole genome shotgun (WGS) entry which is preliminary data.</text>
</comment>
<feature type="transmembrane region" description="Helical" evidence="8">
    <location>
        <begin position="227"/>
        <end position="247"/>
    </location>
</feature>
<evidence type="ECO:0000256" key="5">
    <source>
        <dbReference type="ARBA" id="ARBA00022989"/>
    </source>
</evidence>
<evidence type="ECO:0000256" key="1">
    <source>
        <dbReference type="ARBA" id="ARBA00004653"/>
    </source>
</evidence>
<dbReference type="InterPro" id="IPR019402">
    <property type="entry name" value="CWH43_N"/>
</dbReference>
<dbReference type="GO" id="GO:0006506">
    <property type="term" value="P:GPI anchor biosynthetic process"/>
    <property type="evidence" value="ECO:0007669"/>
    <property type="project" value="UniProtKB-KW"/>
</dbReference>
<feature type="transmembrane region" description="Helical" evidence="8">
    <location>
        <begin position="163"/>
        <end position="182"/>
    </location>
</feature>
<dbReference type="Pfam" id="PF10277">
    <property type="entry name" value="Frag1"/>
    <property type="match status" value="1"/>
</dbReference>
<feature type="transmembrane region" description="Helical" evidence="8">
    <location>
        <begin position="127"/>
        <end position="151"/>
    </location>
</feature>
<dbReference type="GO" id="GO:0005789">
    <property type="term" value="C:endoplasmic reticulum membrane"/>
    <property type="evidence" value="ECO:0007669"/>
    <property type="project" value="TreeGrafter"/>
</dbReference>
<evidence type="ECO:0000256" key="3">
    <source>
        <dbReference type="ARBA" id="ARBA00022502"/>
    </source>
</evidence>
<organism evidence="10 11">
    <name type="scientific">Cloeon dipterum</name>
    <dbReference type="NCBI Taxonomy" id="197152"/>
    <lineage>
        <taxon>Eukaryota</taxon>
        <taxon>Metazoa</taxon>
        <taxon>Ecdysozoa</taxon>
        <taxon>Arthropoda</taxon>
        <taxon>Hexapoda</taxon>
        <taxon>Insecta</taxon>
        <taxon>Pterygota</taxon>
        <taxon>Palaeoptera</taxon>
        <taxon>Ephemeroptera</taxon>
        <taxon>Pisciforma</taxon>
        <taxon>Baetidae</taxon>
        <taxon>Cloeon</taxon>
    </lineage>
</organism>
<evidence type="ECO:0000313" key="11">
    <source>
        <dbReference type="Proteomes" id="UP000494165"/>
    </source>
</evidence>
<keyword evidence="5 8" id="KW-1133">Transmembrane helix</keyword>
<evidence type="ECO:0000256" key="8">
    <source>
        <dbReference type="SAM" id="Phobius"/>
    </source>
</evidence>
<keyword evidence="4 8" id="KW-0812">Transmembrane</keyword>